<name>A0A223M9I3_MESHO</name>
<dbReference type="InterPro" id="IPR027417">
    <property type="entry name" value="P-loop_NTPase"/>
</dbReference>
<dbReference type="GeneID" id="41334355"/>
<dbReference type="Gene3D" id="3.40.50.300">
    <property type="entry name" value="P-loop containing nucleotide triphosphate hydrolases"/>
    <property type="match status" value="1"/>
</dbReference>
<gene>
    <name evidence="8 10" type="primary">cmk</name>
    <name evidence="10" type="ORF">CIB43_00263</name>
    <name evidence="11" type="ORF">FEF30_00690</name>
</gene>
<dbReference type="EC" id="2.7.4.25" evidence="8"/>
<dbReference type="CDD" id="cd02020">
    <property type="entry name" value="CMPK"/>
    <property type="match status" value="1"/>
</dbReference>
<dbReference type="HAMAP" id="MF_00238">
    <property type="entry name" value="Cytidyl_kinase_type1"/>
    <property type="match status" value="1"/>
</dbReference>
<dbReference type="SMR" id="A0A223M9I3"/>
<evidence type="ECO:0000313" key="12">
    <source>
        <dbReference type="Proteomes" id="UP000215452"/>
    </source>
</evidence>
<evidence type="ECO:0000313" key="10">
    <source>
        <dbReference type="EMBL" id="ASU14174.1"/>
    </source>
</evidence>
<evidence type="ECO:0000313" key="11">
    <source>
        <dbReference type="EMBL" id="MCI8283112.1"/>
    </source>
</evidence>
<accession>A0A223M9I3</accession>
<dbReference type="NCBIfam" id="TIGR00017">
    <property type="entry name" value="cmk"/>
    <property type="match status" value="1"/>
</dbReference>
<comment type="catalytic activity">
    <reaction evidence="7 8">
        <text>CMP + ATP = CDP + ADP</text>
        <dbReference type="Rhea" id="RHEA:11600"/>
        <dbReference type="ChEBI" id="CHEBI:30616"/>
        <dbReference type="ChEBI" id="CHEBI:58069"/>
        <dbReference type="ChEBI" id="CHEBI:60377"/>
        <dbReference type="ChEBI" id="CHEBI:456216"/>
        <dbReference type="EC" id="2.7.4.25"/>
    </reaction>
</comment>
<evidence type="ECO:0000256" key="6">
    <source>
        <dbReference type="ARBA" id="ARBA00047615"/>
    </source>
</evidence>
<dbReference type="OMA" id="RAITWWM"/>
<dbReference type="SUPFAM" id="SSF52540">
    <property type="entry name" value="P-loop containing nucleoside triphosphate hydrolases"/>
    <property type="match status" value="1"/>
</dbReference>
<evidence type="ECO:0000256" key="3">
    <source>
        <dbReference type="ARBA" id="ARBA00022741"/>
    </source>
</evidence>
<dbReference type="RefSeq" id="WP_011283885.1">
    <property type="nucleotide sequence ID" value="NZ_CP034597.1"/>
</dbReference>
<keyword evidence="4 8" id="KW-0418">Kinase</keyword>
<evidence type="ECO:0000256" key="4">
    <source>
        <dbReference type="ARBA" id="ARBA00022777"/>
    </source>
</evidence>
<keyword evidence="8" id="KW-0963">Cytoplasm</keyword>
<dbReference type="InterPro" id="IPR003136">
    <property type="entry name" value="Cytidylate_kin"/>
</dbReference>
<comment type="similarity">
    <text evidence="1 8">Belongs to the cytidylate kinase family. Type 1 subfamily.</text>
</comment>
<evidence type="ECO:0000256" key="7">
    <source>
        <dbReference type="ARBA" id="ARBA00048478"/>
    </source>
</evidence>
<protein>
    <recommendedName>
        <fullName evidence="8">Cytidylate kinase</fullName>
        <shortName evidence="8">CK</shortName>
        <ecNumber evidence="8">2.7.4.25</ecNumber>
    </recommendedName>
    <alternativeName>
        <fullName evidence="8">Cytidine monophosphate kinase</fullName>
        <shortName evidence="8">CMP kinase</shortName>
    </alternativeName>
</protein>
<reference evidence="11 13" key="2">
    <citation type="submission" date="2019-05" db="EMBL/GenBank/DDBJ databases">
        <title>Genome sequencing and assembly of Mycoplasma hyopneumoniae strains UFV01 and UFV02.</title>
        <authorList>
            <person name="De Souza L.F."/>
            <person name="Gonzaga N.F."/>
            <person name="Santos M.R."/>
            <person name="Deeney A.S."/>
            <person name="Vidigal P.M.P."/>
            <person name="Moreira M.A.S."/>
            <person name="Fietto J.R.L."/>
            <person name="Bressan G.C."/>
            <person name="Rycroft A.N."/>
            <person name="Silva Junior A."/>
        </authorList>
    </citation>
    <scope>NUCLEOTIDE SEQUENCE [LARGE SCALE GENOMIC DNA]</scope>
    <source>
        <strain evidence="11 13">UFV01</strain>
    </source>
</reference>
<evidence type="ECO:0000259" key="9">
    <source>
        <dbReference type="Pfam" id="PF02224"/>
    </source>
</evidence>
<keyword evidence="3 8" id="KW-0547">Nucleotide-binding</keyword>
<dbReference type="Pfam" id="PF02224">
    <property type="entry name" value="Cytidylate_kin"/>
    <property type="match status" value="1"/>
</dbReference>
<feature type="binding site" evidence="8">
    <location>
        <begin position="12"/>
        <end position="20"/>
    </location>
    <ligand>
        <name>ATP</name>
        <dbReference type="ChEBI" id="CHEBI:30616"/>
    </ligand>
</feature>
<feature type="domain" description="Cytidylate kinase" evidence="9">
    <location>
        <begin position="8"/>
        <end position="218"/>
    </location>
</feature>
<reference evidence="10 12" key="1">
    <citation type="submission" date="2017-08" db="EMBL/GenBank/DDBJ databases">
        <title>The complete genome sequence of a Mycoplasma hyopneumoniae isolate in Korea.</title>
        <authorList>
            <person name="Han J."/>
            <person name="Lee N."/>
        </authorList>
    </citation>
    <scope>NUCLEOTIDE SEQUENCE [LARGE SCALE GENOMIC DNA]</scope>
    <source>
        <strain evidence="10 12">KM014</strain>
    </source>
</reference>
<dbReference type="GO" id="GO:0006220">
    <property type="term" value="P:pyrimidine nucleotide metabolic process"/>
    <property type="evidence" value="ECO:0007669"/>
    <property type="project" value="UniProtKB-UniRule"/>
</dbReference>
<evidence type="ECO:0000256" key="1">
    <source>
        <dbReference type="ARBA" id="ARBA00009427"/>
    </source>
</evidence>
<dbReference type="GO" id="GO:0005524">
    <property type="term" value="F:ATP binding"/>
    <property type="evidence" value="ECO:0007669"/>
    <property type="project" value="UniProtKB-UniRule"/>
</dbReference>
<dbReference type="InterPro" id="IPR011994">
    <property type="entry name" value="Cytidylate_kinase_dom"/>
</dbReference>
<dbReference type="GO" id="GO:0036431">
    <property type="term" value="F:dCMP kinase activity"/>
    <property type="evidence" value="ECO:0007669"/>
    <property type="project" value="InterPro"/>
</dbReference>
<proteinExistence type="inferred from homology"/>
<dbReference type="EMBL" id="VBRW01000001">
    <property type="protein sequence ID" value="MCI8283112.1"/>
    <property type="molecule type" value="Genomic_DNA"/>
</dbReference>
<dbReference type="GO" id="GO:0005737">
    <property type="term" value="C:cytoplasm"/>
    <property type="evidence" value="ECO:0007669"/>
    <property type="project" value="UniProtKB-SubCell"/>
</dbReference>
<evidence type="ECO:0000256" key="8">
    <source>
        <dbReference type="HAMAP-Rule" id="MF_00238"/>
    </source>
</evidence>
<keyword evidence="2 8" id="KW-0808">Transferase</keyword>
<evidence type="ECO:0000313" key="13">
    <source>
        <dbReference type="Proteomes" id="UP001203104"/>
    </source>
</evidence>
<keyword evidence="5 8" id="KW-0067">ATP-binding</keyword>
<comment type="catalytic activity">
    <reaction evidence="6 8">
        <text>dCMP + ATP = dCDP + ADP</text>
        <dbReference type="Rhea" id="RHEA:25094"/>
        <dbReference type="ChEBI" id="CHEBI:30616"/>
        <dbReference type="ChEBI" id="CHEBI:57566"/>
        <dbReference type="ChEBI" id="CHEBI:58593"/>
        <dbReference type="ChEBI" id="CHEBI:456216"/>
        <dbReference type="EC" id="2.7.4.25"/>
    </reaction>
</comment>
<sequence length="229" mass="26504">MPFKKINIAIDGPSGVGKSTIAKQIANKFNYLFINTGSLYRAIAFFCQKNQISITSERKMIKHLPPNFLSLDFEGNVWLQNQNVSNLLRNDLISKNAAIIAQYPQIRKIVTEILQNFQKNHKGIIMEGRDTTYNVMPDADLKIFLWADAETRAKRRLKQNTFLNLETDFQEILKAIEHRDYLDMTRKTNPLKKTVDSIFLDTTNFTRDQIVSQISKLVFRKIGQFSLEI</sequence>
<dbReference type="Proteomes" id="UP000215452">
    <property type="component" value="Chromosome"/>
</dbReference>
<evidence type="ECO:0000256" key="2">
    <source>
        <dbReference type="ARBA" id="ARBA00022679"/>
    </source>
</evidence>
<organism evidence="10 12">
    <name type="scientific">Mesomycoplasma hyopneumoniae</name>
    <name type="common">Mycoplasma hyopneumoniae</name>
    <dbReference type="NCBI Taxonomy" id="2099"/>
    <lineage>
        <taxon>Bacteria</taxon>
        <taxon>Bacillati</taxon>
        <taxon>Mycoplasmatota</taxon>
        <taxon>Mycoplasmoidales</taxon>
        <taxon>Metamycoplasmataceae</taxon>
        <taxon>Mesomycoplasma</taxon>
    </lineage>
</organism>
<dbReference type="Proteomes" id="UP001203104">
    <property type="component" value="Unassembled WGS sequence"/>
</dbReference>
<evidence type="ECO:0000256" key="5">
    <source>
        <dbReference type="ARBA" id="ARBA00022840"/>
    </source>
</evidence>
<comment type="subcellular location">
    <subcellularLocation>
        <location evidence="8">Cytoplasm</location>
    </subcellularLocation>
</comment>
<dbReference type="EMBL" id="CP022714">
    <property type="protein sequence ID" value="ASU14174.1"/>
    <property type="molecule type" value="Genomic_DNA"/>
</dbReference>
<dbReference type="AlphaFoldDB" id="A0A223M9I3"/>